<dbReference type="InterPro" id="IPR036388">
    <property type="entry name" value="WH-like_DNA-bd_sf"/>
</dbReference>
<dbReference type="Pfam" id="PF12802">
    <property type="entry name" value="MarR_2"/>
    <property type="match status" value="1"/>
</dbReference>
<dbReference type="InterPro" id="IPR036390">
    <property type="entry name" value="WH_DNA-bd_sf"/>
</dbReference>
<dbReference type="Gene3D" id="1.10.10.10">
    <property type="entry name" value="Winged helix-like DNA-binding domain superfamily/Winged helix DNA-binding domain"/>
    <property type="match status" value="1"/>
</dbReference>
<dbReference type="GO" id="GO:0006950">
    <property type="term" value="P:response to stress"/>
    <property type="evidence" value="ECO:0007669"/>
    <property type="project" value="TreeGrafter"/>
</dbReference>
<organism evidence="2 3">
    <name type="scientific">Nocardia asteroides NBRC 15531</name>
    <dbReference type="NCBI Taxonomy" id="1110697"/>
    <lineage>
        <taxon>Bacteria</taxon>
        <taxon>Bacillati</taxon>
        <taxon>Actinomycetota</taxon>
        <taxon>Actinomycetes</taxon>
        <taxon>Mycobacteriales</taxon>
        <taxon>Nocardiaceae</taxon>
        <taxon>Nocardia</taxon>
    </lineage>
</organism>
<dbReference type="InterPro" id="IPR000835">
    <property type="entry name" value="HTH_MarR-typ"/>
</dbReference>
<evidence type="ECO:0000313" key="3">
    <source>
        <dbReference type="Proteomes" id="UP000017048"/>
    </source>
</evidence>
<dbReference type="GO" id="GO:0003700">
    <property type="term" value="F:DNA-binding transcription factor activity"/>
    <property type="evidence" value="ECO:0007669"/>
    <property type="project" value="InterPro"/>
</dbReference>
<gene>
    <name evidence="2" type="ORF">NCAST_26_01450</name>
</gene>
<dbReference type="Proteomes" id="UP000017048">
    <property type="component" value="Unassembled WGS sequence"/>
</dbReference>
<comment type="caution">
    <text evidence="2">The sequence shown here is derived from an EMBL/GenBank/DDBJ whole genome shotgun (WGS) entry which is preliminary data.</text>
</comment>
<dbReference type="SUPFAM" id="SSF46785">
    <property type="entry name" value="Winged helix' DNA-binding domain"/>
    <property type="match status" value="1"/>
</dbReference>
<dbReference type="PANTHER" id="PTHR33164">
    <property type="entry name" value="TRANSCRIPTIONAL REGULATOR, MARR FAMILY"/>
    <property type="match status" value="1"/>
</dbReference>
<dbReference type="EMBL" id="BAFO02000026">
    <property type="protein sequence ID" value="GAD85167.1"/>
    <property type="molecule type" value="Genomic_DNA"/>
</dbReference>
<feature type="domain" description="HTH marR-type" evidence="1">
    <location>
        <begin position="1"/>
        <end position="85"/>
    </location>
</feature>
<accession>U5E5T5</accession>
<dbReference type="InterPro" id="IPR039422">
    <property type="entry name" value="MarR/SlyA-like"/>
</dbReference>
<dbReference type="PANTHER" id="PTHR33164:SF95">
    <property type="entry name" value="TRANSCRIPTIONAL REGULATOR"/>
    <property type="match status" value="1"/>
</dbReference>
<evidence type="ECO:0000313" key="2">
    <source>
        <dbReference type="EMBL" id="GAD85167.1"/>
    </source>
</evidence>
<protein>
    <submittedName>
        <fullName evidence="2">MarR family transcriptional regulator</fullName>
    </submittedName>
</protein>
<dbReference type="eggNOG" id="COG1846">
    <property type="taxonomic scope" value="Bacteria"/>
</dbReference>
<name>U5E5T5_NOCAS</name>
<sequence>MPAERAGMTKQAMGELIRHLTDRGYVEVGPDPADGRARLVRLTDAGWAVVAAGVRVVERFDRHLDQVVGAGEVERLRTMLTRIISGEGSTYAGQEQNSATMRLD</sequence>
<evidence type="ECO:0000259" key="1">
    <source>
        <dbReference type="PROSITE" id="PS50995"/>
    </source>
</evidence>
<dbReference type="PROSITE" id="PS50995">
    <property type="entry name" value="HTH_MARR_2"/>
    <property type="match status" value="1"/>
</dbReference>
<dbReference type="STRING" id="1824.SAMN05444423_110147"/>
<reference evidence="2 3" key="1">
    <citation type="journal article" date="2014" name="BMC Genomics">
        <title>Genome based analysis of type-I polyketide synthase and nonribosomal peptide synthetase gene clusters in seven strains of five representative Nocardia species.</title>
        <authorList>
            <person name="Komaki H."/>
            <person name="Ichikawa N."/>
            <person name="Hosoyama A."/>
            <person name="Takahashi-Nakaguchi A."/>
            <person name="Matsuzawa T."/>
            <person name="Suzuki K."/>
            <person name="Fujita N."/>
            <person name="Gonoi T."/>
        </authorList>
    </citation>
    <scope>NUCLEOTIDE SEQUENCE [LARGE SCALE GENOMIC DNA]</scope>
    <source>
        <strain evidence="2 3">NBRC 15531</strain>
    </source>
</reference>
<dbReference type="AlphaFoldDB" id="U5E5T5"/>
<proteinExistence type="predicted"/>
<keyword evidence="3" id="KW-1185">Reference proteome</keyword>